<accession>A0A485APL7</accession>
<evidence type="ECO:0000313" key="1">
    <source>
        <dbReference type="EMBL" id="VFS61138.1"/>
    </source>
</evidence>
<proteinExistence type="predicted"/>
<sequence length="59" mass="6452">MMEAQVVGFDREVTYLMPFKQPSGLIAGARVFPAGKSEGVMIGDQWLGARGERPRRTVG</sequence>
<evidence type="ECO:0000313" key="2">
    <source>
        <dbReference type="Proteomes" id="UP000401081"/>
    </source>
</evidence>
<dbReference type="EMBL" id="CAADJD010000015">
    <property type="protein sequence ID" value="VFS61138.1"/>
    <property type="molecule type" value="Genomic_DNA"/>
</dbReference>
<organism evidence="1 2">
    <name type="scientific">Kluyvera cryocrescens</name>
    <name type="common">Kluyvera citrophila</name>
    <dbReference type="NCBI Taxonomy" id="580"/>
    <lineage>
        <taxon>Bacteria</taxon>
        <taxon>Pseudomonadati</taxon>
        <taxon>Pseudomonadota</taxon>
        <taxon>Gammaproteobacteria</taxon>
        <taxon>Enterobacterales</taxon>
        <taxon>Enterobacteriaceae</taxon>
        <taxon>Kluyvera</taxon>
    </lineage>
</organism>
<dbReference type="Proteomes" id="UP000401081">
    <property type="component" value="Unassembled WGS sequence"/>
</dbReference>
<name>A0A485APL7_KLUCR</name>
<reference evidence="1 2" key="1">
    <citation type="submission" date="2019-03" db="EMBL/GenBank/DDBJ databases">
        <authorList>
            <consortium name="Pathogen Informatics"/>
        </authorList>
    </citation>
    <scope>NUCLEOTIDE SEQUENCE [LARGE SCALE GENOMIC DNA]</scope>
    <source>
        <strain evidence="1 2">NCTC12993</strain>
    </source>
</reference>
<keyword evidence="2" id="KW-1185">Reference proteome</keyword>
<gene>
    <name evidence="1" type="ORF">NCTC12993_01784</name>
</gene>
<protein>
    <submittedName>
        <fullName evidence="1">Flagellum-specific ATP synthase</fullName>
    </submittedName>
</protein>
<dbReference type="AlphaFoldDB" id="A0A485APL7"/>